<dbReference type="EMBL" id="AP024601">
    <property type="protein sequence ID" value="BCU82115.1"/>
    <property type="molecule type" value="Genomic_DNA"/>
</dbReference>
<organism evidence="1 2">
    <name type="scientific">Polycladomyces abyssicola</name>
    <dbReference type="NCBI Taxonomy" id="1125966"/>
    <lineage>
        <taxon>Bacteria</taxon>
        <taxon>Bacillati</taxon>
        <taxon>Bacillota</taxon>
        <taxon>Bacilli</taxon>
        <taxon>Bacillales</taxon>
        <taxon>Thermoactinomycetaceae</taxon>
        <taxon>Polycladomyces</taxon>
    </lineage>
</organism>
<sequence>MCLTALPGDTLKMLANGPNQQTWWSETTKSNPRKSQVFNQLKNSLQLASIHCPPA</sequence>
<protein>
    <submittedName>
        <fullName evidence="1">Uncharacterized protein</fullName>
    </submittedName>
</protein>
<dbReference type="Proteomes" id="UP000677436">
    <property type="component" value="Chromosome"/>
</dbReference>
<reference evidence="1" key="2">
    <citation type="journal article" date="2021" name="Microbiol. Resour. Announc.">
        <title>Complete Genome Sequence of Polycladomyces abyssicola JIR-001T, Isolated from Hemipelagic Sediment in Deep Seawater.</title>
        <authorList>
            <person name="Tsubouchi T."/>
            <person name="Kaneko Y."/>
        </authorList>
    </citation>
    <scope>NUCLEOTIDE SEQUENCE</scope>
    <source>
        <strain evidence="1">JIR-001</strain>
    </source>
</reference>
<keyword evidence="2" id="KW-1185">Reference proteome</keyword>
<dbReference type="AlphaFoldDB" id="A0A8D5UF90"/>
<evidence type="ECO:0000313" key="1">
    <source>
        <dbReference type="EMBL" id="BCU82115.1"/>
    </source>
</evidence>
<gene>
    <name evidence="1" type="ORF">JIR001_18980</name>
</gene>
<dbReference type="KEGG" id="pabs:JIR001_18980"/>
<name>A0A8D5UF90_9BACL</name>
<reference evidence="1" key="1">
    <citation type="journal article" date="2013" name="Int. J. Syst. Evol. Microbiol.">
        <title>Polycladomyces abyssicola gen. nov., sp. nov., a thermophilic filamentous bacterium isolated from hemipelagic sediment.</title>
        <authorList>
            <person name="Tsubouchi T."/>
            <person name="Shimane Y."/>
            <person name="Mori K."/>
            <person name="Usui K."/>
            <person name="Hiraki T."/>
            <person name="Tame A."/>
            <person name="Uematsu K."/>
            <person name="Maruyama T."/>
            <person name="Hatada Y."/>
        </authorList>
    </citation>
    <scope>NUCLEOTIDE SEQUENCE</scope>
    <source>
        <strain evidence="1">JIR-001</strain>
    </source>
</reference>
<accession>A0A8D5UF90</accession>
<evidence type="ECO:0000313" key="2">
    <source>
        <dbReference type="Proteomes" id="UP000677436"/>
    </source>
</evidence>
<proteinExistence type="predicted"/>